<dbReference type="Proteomes" id="UP000314294">
    <property type="component" value="Unassembled WGS sequence"/>
</dbReference>
<protein>
    <submittedName>
        <fullName evidence="2">Uncharacterized protein</fullName>
    </submittedName>
</protein>
<proteinExistence type="predicted"/>
<evidence type="ECO:0000313" key="3">
    <source>
        <dbReference type="Proteomes" id="UP000314294"/>
    </source>
</evidence>
<comment type="caution">
    <text evidence="2">The sequence shown here is derived from an EMBL/GenBank/DDBJ whole genome shotgun (WGS) entry which is preliminary data.</text>
</comment>
<gene>
    <name evidence="2" type="ORF">EYF80_003539</name>
</gene>
<feature type="compositionally biased region" description="Polar residues" evidence="1">
    <location>
        <begin position="27"/>
        <end position="42"/>
    </location>
</feature>
<keyword evidence="3" id="KW-1185">Reference proteome</keyword>
<evidence type="ECO:0000313" key="2">
    <source>
        <dbReference type="EMBL" id="TNN86122.1"/>
    </source>
</evidence>
<name>A0A4Z2J9M3_9TELE</name>
<organism evidence="2 3">
    <name type="scientific">Liparis tanakae</name>
    <name type="common">Tanaka's snailfish</name>
    <dbReference type="NCBI Taxonomy" id="230148"/>
    <lineage>
        <taxon>Eukaryota</taxon>
        <taxon>Metazoa</taxon>
        <taxon>Chordata</taxon>
        <taxon>Craniata</taxon>
        <taxon>Vertebrata</taxon>
        <taxon>Euteleostomi</taxon>
        <taxon>Actinopterygii</taxon>
        <taxon>Neopterygii</taxon>
        <taxon>Teleostei</taxon>
        <taxon>Neoteleostei</taxon>
        <taxon>Acanthomorphata</taxon>
        <taxon>Eupercaria</taxon>
        <taxon>Perciformes</taxon>
        <taxon>Cottioidei</taxon>
        <taxon>Cottales</taxon>
        <taxon>Liparidae</taxon>
        <taxon>Liparis</taxon>
    </lineage>
</organism>
<dbReference type="EMBL" id="SRLO01000017">
    <property type="protein sequence ID" value="TNN86122.1"/>
    <property type="molecule type" value="Genomic_DNA"/>
</dbReference>
<dbReference type="AlphaFoldDB" id="A0A4Z2J9M3"/>
<accession>A0A4Z2J9M3</accession>
<reference evidence="2 3" key="1">
    <citation type="submission" date="2019-03" db="EMBL/GenBank/DDBJ databases">
        <title>First draft genome of Liparis tanakae, snailfish: a comprehensive survey of snailfish specific genes.</title>
        <authorList>
            <person name="Kim W."/>
            <person name="Song I."/>
            <person name="Jeong J.-H."/>
            <person name="Kim D."/>
            <person name="Kim S."/>
            <person name="Ryu S."/>
            <person name="Song J.Y."/>
            <person name="Lee S.K."/>
        </authorList>
    </citation>
    <scope>NUCLEOTIDE SEQUENCE [LARGE SCALE GENOMIC DNA]</scope>
    <source>
        <tissue evidence="2">Muscle</tissue>
    </source>
</reference>
<sequence>MVRPGCGCGRTYFSCTLAATHRPLALSDNNPGNSAQSLSHVSSRPAADTDVEVYMEVTRDLLVT</sequence>
<evidence type="ECO:0000256" key="1">
    <source>
        <dbReference type="SAM" id="MobiDB-lite"/>
    </source>
</evidence>
<feature type="region of interest" description="Disordered" evidence="1">
    <location>
        <begin position="27"/>
        <end position="46"/>
    </location>
</feature>